<organism evidence="3 4">
    <name type="scientific">Guptibacillus hwajinpoensis</name>
    <dbReference type="NCBI Taxonomy" id="208199"/>
    <lineage>
        <taxon>Bacteria</taxon>
        <taxon>Bacillati</taxon>
        <taxon>Bacillota</taxon>
        <taxon>Bacilli</taxon>
        <taxon>Bacillales</taxon>
        <taxon>Guptibacillaceae</taxon>
        <taxon>Guptibacillus</taxon>
    </lineage>
</organism>
<dbReference type="Proteomes" id="UP000447833">
    <property type="component" value="Unassembled WGS sequence"/>
</dbReference>
<gene>
    <name evidence="3" type="ORF">GLW07_11580</name>
</gene>
<evidence type="ECO:0000313" key="3">
    <source>
        <dbReference type="EMBL" id="MYL63990.1"/>
    </source>
</evidence>
<dbReference type="PANTHER" id="PTHR43646">
    <property type="entry name" value="GLYCOSYLTRANSFERASE"/>
    <property type="match status" value="1"/>
</dbReference>
<dbReference type="EMBL" id="WMEY01000003">
    <property type="protein sequence ID" value="MYL63990.1"/>
    <property type="molecule type" value="Genomic_DNA"/>
</dbReference>
<dbReference type="CDD" id="cd00761">
    <property type="entry name" value="Glyco_tranf_GTA_type"/>
    <property type="match status" value="1"/>
</dbReference>
<evidence type="ECO:0000256" key="1">
    <source>
        <dbReference type="SAM" id="Phobius"/>
    </source>
</evidence>
<feature type="transmembrane region" description="Helical" evidence="1">
    <location>
        <begin position="274"/>
        <end position="294"/>
    </location>
</feature>
<keyword evidence="3" id="KW-0808">Transferase</keyword>
<keyword evidence="1" id="KW-1133">Transmembrane helix</keyword>
<comment type="caution">
    <text evidence="3">The sequence shown here is derived from an EMBL/GenBank/DDBJ whole genome shotgun (WGS) entry which is preliminary data.</text>
</comment>
<dbReference type="AlphaFoldDB" id="A0A845EZK3"/>
<name>A0A845EZK3_9BACL</name>
<reference evidence="3 4" key="1">
    <citation type="submission" date="2019-11" db="EMBL/GenBank/DDBJ databases">
        <title>Genome sequences of 17 halophilic strains isolated from different environments.</title>
        <authorList>
            <person name="Furrow R.E."/>
        </authorList>
    </citation>
    <scope>NUCLEOTIDE SEQUENCE [LARGE SCALE GENOMIC DNA]</scope>
    <source>
        <strain evidence="3 4">22506_14_FS</strain>
    </source>
</reference>
<evidence type="ECO:0000259" key="2">
    <source>
        <dbReference type="Pfam" id="PF00535"/>
    </source>
</evidence>
<keyword evidence="1" id="KW-0472">Membrane</keyword>
<feature type="transmembrane region" description="Helical" evidence="1">
    <location>
        <begin position="330"/>
        <end position="350"/>
    </location>
</feature>
<dbReference type="Gene3D" id="3.90.550.10">
    <property type="entry name" value="Spore Coat Polysaccharide Biosynthesis Protein SpsA, Chain A"/>
    <property type="match status" value="1"/>
</dbReference>
<dbReference type="GO" id="GO:0016740">
    <property type="term" value="F:transferase activity"/>
    <property type="evidence" value="ECO:0007669"/>
    <property type="project" value="UniProtKB-KW"/>
</dbReference>
<dbReference type="SUPFAM" id="SSF53448">
    <property type="entry name" value="Nucleotide-diphospho-sugar transferases"/>
    <property type="match status" value="1"/>
</dbReference>
<evidence type="ECO:0000313" key="4">
    <source>
        <dbReference type="Proteomes" id="UP000447833"/>
    </source>
</evidence>
<dbReference type="RefSeq" id="WP_160919450.1">
    <property type="nucleotide sequence ID" value="NZ_WMEY01000003.1"/>
</dbReference>
<sequence>MILIYTCILGVFLLWTIINSLFMPRLKGTGDENGLVSILVPLRDEERNVSELVQSLKKLTYQNIEVLLLDDHSTDQTLDLLFRYTKNDQRFTIIQGKDLPEGWTGKVYACHQLSERAKGDYLLFHDADLRLSPSAIQAALSLMKKRKASMLTGFPAFPVSLFLEKLLVPLQHFVVHFHLPIGPANGTTLPSFTAAHGAFIMVHQEAYKQVGGHASIQETLLDDIDLAKAFKKKGRKVLLANITNMVTCYMYQTNREVWEGFTKNLFPGLGRSRFLIMMLFIFYGLFYVGPLVLLPIGLYTFMTDSLQLTLFIPYLLIVLQKLWIDGRTNQKMTLAFLMPLSAIAFMTLLIHSMRTGLKQKGYVWKGRTYS</sequence>
<feature type="domain" description="Glycosyltransferase 2-like" evidence="2">
    <location>
        <begin position="37"/>
        <end position="164"/>
    </location>
</feature>
<accession>A0A845EZK3</accession>
<protein>
    <submittedName>
        <fullName evidence="3">Glycosyltransferase</fullName>
    </submittedName>
</protein>
<dbReference type="PANTHER" id="PTHR43646:SF3">
    <property type="entry name" value="SLR1566 PROTEIN"/>
    <property type="match status" value="1"/>
</dbReference>
<dbReference type="Pfam" id="PF00535">
    <property type="entry name" value="Glycos_transf_2"/>
    <property type="match status" value="1"/>
</dbReference>
<feature type="transmembrane region" description="Helical" evidence="1">
    <location>
        <begin position="306"/>
        <end position="324"/>
    </location>
</feature>
<dbReference type="InterPro" id="IPR001173">
    <property type="entry name" value="Glyco_trans_2-like"/>
</dbReference>
<proteinExistence type="predicted"/>
<dbReference type="InterPro" id="IPR029044">
    <property type="entry name" value="Nucleotide-diphossugar_trans"/>
</dbReference>
<keyword evidence="1" id="KW-0812">Transmembrane</keyword>